<organism evidence="2 3">
    <name type="scientific">Gordonia liuliyuniae</name>
    <dbReference type="NCBI Taxonomy" id="2911517"/>
    <lineage>
        <taxon>Bacteria</taxon>
        <taxon>Bacillati</taxon>
        <taxon>Actinomycetota</taxon>
        <taxon>Actinomycetes</taxon>
        <taxon>Mycobacteriales</taxon>
        <taxon>Gordoniaceae</taxon>
        <taxon>Gordonia</taxon>
    </lineage>
</organism>
<keyword evidence="3" id="KW-1185">Reference proteome</keyword>
<evidence type="ECO:0000313" key="2">
    <source>
        <dbReference type="EMBL" id="MCF8589443.1"/>
    </source>
</evidence>
<gene>
    <name evidence="2" type="ORF">L5G33_13350</name>
</gene>
<name>A0ABS9IV51_9ACTN</name>
<protein>
    <submittedName>
        <fullName evidence="2">Uncharacterized protein</fullName>
    </submittedName>
</protein>
<dbReference type="RefSeq" id="WP_236998771.1">
    <property type="nucleotide sequence ID" value="NZ_JAKKOR010000009.1"/>
</dbReference>
<dbReference type="EMBL" id="JAKKOR010000009">
    <property type="protein sequence ID" value="MCF8589443.1"/>
    <property type="molecule type" value="Genomic_DNA"/>
</dbReference>
<proteinExistence type="predicted"/>
<evidence type="ECO:0000313" key="3">
    <source>
        <dbReference type="Proteomes" id="UP001200110"/>
    </source>
</evidence>
<sequence length="73" mass="8191">MIVIGPFDAFEDDESALARYATDVLEQQHSRTEQEAQPGTEQRDRRPHQPSRPQESRAHAHDIDGTADHAAAK</sequence>
<accession>A0ABS9IV51</accession>
<evidence type="ECO:0000256" key="1">
    <source>
        <dbReference type="SAM" id="MobiDB-lite"/>
    </source>
</evidence>
<reference evidence="2 3" key="1">
    <citation type="submission" date="2022-01" db="EMBL/GenBank/DDBJ databases">
        <authorList>
            <person name="Huang Y."/>
        </authorList>
    </citation>
    <scope>NUCLEOTIDE SEQUENCE [LARGE SCALE GENOMIC DNA]</scope>
    <source>
        <strain evidence="2 3">HY366</strain>
    </source>
</reference>
<feature type="region of interest" description="Disordered" evidence="1">
    <location>
        <begin position="21"/>
        <end position="73"/>
    </location>
</feature>
<feature type="compositionally biased region" description="Basic and acidic residues" evidence="1">
    <location>
        <begin position="54"/>
        <end position="73"/>
    </location>
</feature>
<dbReference type="Proteomes" id="UP001200110">
    <property type="component" value="Unassembled WGS sequence"/>
</dbReference>
<comment type="caution">
    <text evidence="2">The sequence shown here is derived from an EMBL/GenBank/DDBJ whole genome shotgun (WGS) entry which is preliminary data.</text>
</comment>